<accession>K9XXB0</accession>
<evidence type="ECO:0000313" key="4">
    <source>
        <dbReference type="Proteomes" id="UP000010473"/>
    </source>
</evidence>
<dbReference type="HOGENOM" id="CLU_764909_0_0_3"/>
<dbReference type="KEGG" id="scs:Sta7437_3186"/>
<dbReference type="Proteomes" id="UP000010473">
    <property type="component" value="Chromosome"/>
</dbReference>
<dbReference type="SUPFAM" id="SSF53187">
    <property type="entry name" value="Zn-dependent exopeptidases"/>
    <property type="match status" value="1"/>
</dbReference>
<dbReference type="OrthoDB" id="5347391at2"/>
<keyword evidence="1" id="KW-0479">Metal-binding</keyword>
<dbReference type="GO" id="GO:0046872">
    <property type="term" value="F:metal ion binding"/>
    <property type="evidence" value="ECO:0007669"/>
    <property type="project" value="UniProtKB-KW"/>
</dbReference>
<dbReference type="AlphaFoldDB" id="K9XXB0"/>
<organism evidence="3 4">
    <name type="scientific">Stanieria cyanosphaera (strain ATCC 29371 / PCC 7437)</name>
    <dbReference type="NCBI Taxonomy" id="111780"/>
    <lineage>
        <taxon>Bacteria</taxon>
        <taxon>Bacillati</taxon>
        <taxon>Cyanobacteriota</taxon>
        <taxon>Cyanophyceae</taxon>
        <taxon>Pleurocapsales</taxon>
        <taxon>Dermocarpellaceae</taxon>
        <taxon>Stanieria</taxon>
    </lineage>
</organism>
<dbReference type="PATRIC" id="fig|111780.3.peg.3304"/>
<name>K9XXB0_STAC7</name>
<evidence type="ECO:0000256" key="2">
    <source>
        <dbReference type="ARBA" id="ARBA00022801"/>
    </source>
</evidence>
<keyword evidence="4" id="KW-1185">Reference proteome</keyword>
<dbReference type="eggNOG" id="COG1363">
    <property type="taxonomic scope" value="Bacteria"/>
</dbReference>
<dbReference type="RefSeq" id="WP_015194356.1">
    <property type="nucleotide sequence ID" value="NC_019748.1"/>
</dbReference>
<reference evidence="4" key="1">
    <citation type="journal article" date="2013" name="Proc. Natl. Acad. Sci. U.S.A.">
        <title>Improving the coverage of the cyanobacterial phylum using diversity-driven genome sequencing.</title>
        <authorList>
            <person name="Shih P.M."/>
            <person name="Wu D."/>
            <person name="Latifi A."/>
            <person name="Axen S.D."/>
            <person name="Fewer D.P."/>
            <person name="Talla E."/>
            <person name="Calteau A."/>
            <person name="Cai F."/>
            <person name="Tandeau de Marsac N."/>
            <person name="Rippka R."/>
            <person name="Herdman M."/>
            <person name="Sivonen K."/>
            <person name="Coursin T."/>
            <person name="Laurent T."/>
            <person name="Goodwin L."/>
            <person name="Nolan M."/>
            <person name="Davenport K.W."/>
            <person name="Han C.S."/>
            <person name="Rubin E.M."/>
            <person name="Eisen J.A."/>
            <person name="Woyke T."/>
            <person name="Gugger M."/>
            <person name="Kerfeld C.A."/>
        </authorList>
    </citation>
    <scope>NUCLEOTIDE SEQUENCE [LARGE SCALE GENOMIC DNA]</scope>
    <source>
        <strain evidence="4">ATCC 29371 / PCC 7437</strain>
    </source>
</reference>
<dbReference type="InterPro" id="IPR008007">
    <property type="entry name" value="Peptidase_M42"/>
</dbReference>
<dbReference type="EMBL" id="CP003653">
    <property type="protein sequence ID" value="AFZ36694.1"/>
    <property type="molecule type" value="Genomic_DNA"/>
</dbReference>
<dbReference type="PANTHER" id="PTHR32481">
    <property type="entry name" value="AMINOPEPTIDASE"/>
    <property type="match status" value="1"/>
</dbReference>
<dbReference type="GO" id="GO:0016787">
    <property type="term" value="F:hydrolase activity"/>
    <property type="evidence" value="ECO:0007669"/>
    <property type="project" value="UniProtKB-KW"/>
</dbReference>
<dbReference type="PANTHER" id="PTHR32481:SF0">
    <property type="entry name" value="AMINOPEPTIDASE YPDE-RELATED"/>
    <property type="match status" value="1"/>
</dbReference>
<protein>
    <submittedName>
        <fullName evidence="3">Peptidase M42 family protein</fullName>
    </submittedName>
</protein>
<evidence type="ECO:0000256" key="1">
    <source>
        <dbReference type="ARBA" id="ARBA00022723"/>
    </source>
</evidence>
<evidence type="ECO:0000313" key="3">
    <source>
        <dbReference type="EMBL" id="AFZ36694.1"/>
    </source>
</evidence>
<keyword evidence="2" id="KW-0378">Hydrolase</keyword>
<dbReference type="Pfam" id="PF05343">
    <property type="entry name" value="Peptidase_M42"/>
    <property type="match status" value="1"/>
</dbReference>
<dbReference type="STRING" id="111780.Sta7437_3186"/>
<proteinExistence type="predicted"/>
<sequence>MSTLKLTASESISQTTQEIESDQDLNDFLNILQLLIREPSVVGSEDSFFRVLRRELEEIEVKVQYYHGVLVAQGNQPQDLVLSAHIDRHGLLCTGPNEFQYAAFISSNQSELTGDSVSEQMMQTIENRFAGQLVQAHLPYTGTYLGQGYIKRSYICPARKNLIFELDGLDFLQPGTPVSFLDRLQISNGCVSAQLDNVVSAAILIYLFRCGFQGTALFTAQEEAGRSWRYALSWFKRQNLTTQRLLVLDTSPYPTREAAEVQQIVLRRQDANGAFAQQLTTELEQKCHQLGISYSYKDAYIEAQNIGRSKPLSLGRTELGRIVAATNGEINGTTLQIPTTGYHTPNETASLSSIAAVIQLLISYIY</sequence>
<dbReference type="InterPro" id="IPR051464">
    <property type="entry name" value="Peptidase_M42_aminopept"/>
</dbReference>
<gene>
    <name evidence="3" type="ordered locus">Sta7437_3186</name>
</gene>
<dbReference type="Gene3D" id="3.40.630.10">
    <property type="entry name" value="Zn peptidases"/>
    <property type="match status" value="1"/>
</dbReference>